<dbReference type="EMBL" id="MDYQ01000035">
    <property type="protein sequence ID" value="PRP86071.1"/>
    <property type="molecule type" value="Genomic_DNA"/>
</dbReference>
<reference evidence="2 3" key="1">
    <citation type="journal article" date="2018" name="Genome Biol. Evol.">
        <title>Multiple Roots of Fruiting Body Formation in Amoebozoa.</title>
        <authorList>
            <person name="Hillmann F."/>
            <person name="Forbes G."/>
            <person name="Novohradska S."/>
            <person name="Ferling I."/>
            <person name="Riege K."/>
            <person name="Groth M."/>
            <person name="Westermann M."/>
            <person name="Marz M."/>
            <person name="Spaller T."/>
            <person name="Winckler T."/>
            <person name="Schaap P."/>
            <person name="Glockner G."/>
        </authorList>
    </citation>
    <scope>NUCLEOTIDE SEQUENCE [LARGE SCALE GENOMIC DNA]</scope>
    <source>
        <strain evidence="2 3">Jena</strain>
    </source>
</reference>
<dbReference type="InParanoid" id="A0A2P6NQ37"/>
<keyword evidence="1" id="KW-1133">Transmembrane helix</keyword>
<evidence type="ECO:0000313" key="3">
    <source>
        <dbReference type="Proteomes" id="UP000241769"/>
    </source>
</evidence>
<keyword evidence="3" id="KW-1185">Reference proteome</keyword>
<comment type="caution">
    <text evidence="2">The sequence shown here is derived from an EMBL/GenBank/DDBJ whole genome shotgun (WGS) entry which is preliminary data.</text>
</comment>
<feature type="transmembrane region" description="Helical" evidence="1">
    <location>
        <begin position="146"/>
        <end position="168"/>
    </location>
</feature>
<dbReference type="Proteomes" id="UP000241769">
    <property type="component" value="Unassembled WGS sequence"/>
</dbReference>
<evidence type="ECO:0000313" key="2">
    <source>
        <dbReference type="EMBL" id="PRP86071.1"/>
    </source>
</evidence>
<proteinExistence type="predicted"/>
<accession>A0A2P6NQ37</accession>
<feature type="transmembrane region" description="Helical" evidence="1">
    <location>
        <begin position="87"/>
        <end position="120"/>
    </location>
</feature>
<sequence>MSSHARRFLVKLIFLERLPMAPSFSVASLTFIFFGAALLYTKCKHNYKDIPSTINWIERCKEDATSVICGLAGSCIYRNELHDRANLVAAFICLAALLVCQFGGLSVLILVKIAVIVYAVKLRQVVGAFGFGSGGSSDYGRGGPVIYGPVGWLISTLGGIIFSPRLLLGHKDYREARIRPCQ</sequence>
<organism evidence="2 3">
    <name type="scientific">Planoprotostelium fungivorum</name>
    <dbReference type="NCBI Taxonomy" id="1890364"/>
    <lineage>
        <taxon>Eukaryota</taxon>
        <taxon>Amoebozoa</taxon>
        <taxon>Evosea</taxon>
        <taxon>Variosea</taxon>
        <taxon>Cavosteliida</taxon>
        <taxon>Cavosteliaceae</taxon>
        <taxon>Planoprotostelium</taxon>
    </lineage>
</organism>
<keyword evidence="1" id="KW-0472">Membrane</keyword>
<protein>
    <submittedName>
        <fullName evidence="2">Uncharacterized protein</fullName>
    </submittedName>
</protein>
<evidence type="ECO:0000256" key="1">
    <source>
        <dbReference type="SAM" id="Phobius"/>
    </source>
</evidence>
<dbReference type="AlphaFoldDB" id="A0A2P6NQ37"/>
<keyword evidence="1" id="KW-0812">Transmembrane</keyword>
<gene>
    <name evidence="2" type="ORF">PROFUN_03058</name>
</gene>
<name>A0A2P6NQ37_9EUKA</name>
<feature type="transmembrane region" description="Helical" evidence="1">
    <location>
        <begin position="20"/>
        <end position="40"/>
    </location>
</feature>